<name>A0ABQ8S1Y4_PERAM</name>
<sequence length="206" mass="23575">MAGLCEDGNEPPGSLKAKYTDIVYDYGLCDGSSLRAVAEYERRFPNRRVPYRRLKQSFRAKMPWSTGADVTRRFVYFYGRHLQWSGNVSTSRPRHLSPEALFQLDTGRESLHAKIFTVINQVGLASVHIERIPNLTGEQSDGITVFRIPPMTSLMLHRCRTGTISLQRWWQSPSAAISESDWFLYRAGISRRITSCTVVSWRCILL</sequence>
<evidence type="ECO:0000313" key="2">
    <source>
        <dbReference type="Proteomes" id="UP001148838"/>
    </source>
</evidence>
<dbReference type="Proteomes" id="UP001148838">
    <property type="component" value="Unassembled WGS sequence"/>
</dbReference>
<evidence type="ECO:0000313" key="1">
    <source>
        <dbReference type="EMBL" id="KAJ4428019.1"/>
    </source>
</evidence>
<accession>A0ABQ8S1Y4</accession>
<keyword evidence="2" id="KW-1185">Reference proteome</keyword>
<dbReference type="EMBL" id="JAJSOF020000037">
    <property type="protein sequence ID" value="KAJ4428019.1"/>
    <property type="molecule type" value="Genomic_DNA"/>
</dbReference>
<proteinExistence type="predicted"/>
<comment type="caution">
    <text evidence="1">The sequence shown here is derived from an EMBL/GenBank/DDBJ whole genome shotgun (WGS) entry which is preliminary data.</text>
</comment>
<organism evidence="1 2">
    <name type="scientific">Periplaneta americana</name>
    <name type="common">American cockroach</name>
    <name type="synonym">Blatta americana</name>
    <dbReference type="NCBI Taxonomy" id="6978"/>
    <lineage>
        <taxon>Eukaryota</taxon>
        <taxon>Metazoa</taxon>
        <taxon>Ecdysozoa</taxon>
        <taxon>Arthropoda</taxon>
        <taxon>Hexapoda</taxon>
        <taxon>Insecta</taxon>
        <taxon>Pterygota</taxon>
        <taxon>Neoptera</taxon>
        <taxon>Polyneoptera</taxon>
        <taxon>Dictyoptera</taxon>
        <taxon>Blattodea</taxon>
        <taxon>Blattoidea</taxon>
        <taxon>Blattidae</taxon>
        <taxon>Blattinae</taxon>
        <taxon>Periplaneta</taxon>
    </lineage>
</organism>
<reference evidence="1 2" key="1">
    <citation type="journal article" date="2022" name="Allergy">
        <title>Genome assembly and annotation of Periplaneta americana reveal a comprehensive cockroach allergen profile.</title>
        <authorList>
            <person name="Wang L."/>
            <person name="Xiong Q."/>
            <person name="Saelim N."/>
            <person name="Wang L."/>
            <person name="Nong W."/>
            <person name="Wan A.T."/>
            <person name="Shi M."/>
            <person name="Liu X."/>
            <person name="Cao Q."/>
            <person name="Hui J.H.L."/>
            <person name="Sookrung N."/>
            <person name="Leung T.F."/>
            <person name="Tungtrongchitr A."/>
            <person name="Tsui S.K.W."/>
        </authorList>
    </citation>
    <scope>NUCLEOTIDE SEQUENCE [LARGE SCALE GENOMIC DNA]</scope>
    <source>
        <strain evidence="1">PWHHKU_190912</strain>
    </source>
</reference>
<gene>
    <name evidence="1" type="ORF">ANN_24033</name>
</gene>
<protein>
    <recommendedName>
        <fullName evidence="3">DUF4817 domain-containing protein</fullName>
    </recommendedName>
</protein>
<evidence type="ECO:0008006" key="3">
    <source>
        <dbReference type="Google" id="ProtNLM"/>
    </source>
</evidence>